<dbReference type="InterPro" id="IPR013783">
    <property type="entry name" value="Ig-like_fold"/>
</dbReference>
<sequence length="122" mass="13243">MRLMATNPTTGGAADLGEARILVPASIAPGSVVHVRALISHPMHTGLFRDKEGKPIAAEFIREMVVKYGDEPVARFEWTSGISRDPFVTFPLRATRAAPLSITWTDNLGRVFTQSVPITLTA</sequence>
<proteinExistence type="predicted"/>
<dbReference type="NCBIfam" id="TIGR04490">
    <property type="entry name" value="SoxZ_true"/>
    <property type="match status" value="1"/>
</dbReference>
<gene>
    <name evidence="2" type="ORF">AVDCRST_MAG11-1973</name>
</gene>
<dbReference type="Pfam" id="PF08770">
    <property type="entry name" value="SoxZ"/>
    <property type="match status" value="1"/>
</dbReference>
<organism evidence="2">
    <name type="scientific">uncultured Gemmatimonadaceae bacterium</name>
    <dbReference type="NCBI Taxonomy" id="246130"/>
    <lineage>
        <taxon>Bacteria</taxon>
        <taxon>Pseudomonadati</taxon>
        <taxon>Gemmatimonadota</taxon>
        <taxon>Gemmatimonadia</taxon>
        <taxon>Gemmatimonadales</taxon>
        <taxon>Gemmatimonadaceae</taxon>
        <taxon>environmental samples</taxon>
    </lineage>
</organism>
<dbReference type="InterPro" id="IPR014880">
    <property type="entry name" value="SoxZ_dom"/>
</dbReference>
<dbReference type="SUPFAM" id="SSF81296">
    <property type="entry name" value="E set domains"/>
    <property type="match status" value="1"/>
</dbReference>
<dbReference type="EMBL" id="CADCTU010000467">
    <property type="protein sequence ID" value="CAA9320633.1"/>
    <property type="molecule type" value="Genomic_DNA"/>
</dbReference>
<name>A0A6J4L2F4_9BACT</name>
<feature type="domain" description="Sulphur oxidation protein SoxZ" evidence="1">
    <location>
        <begin position="27"/>
        <end position="116"/>
    </location>
</feature>
<evidence type="ECO:0000313" key="2">
    <source>
        <dbReference type="EMBL" id="CAA9320633.1"/>
    </source>
</evidence>
<reference evidence="2" key="1">
    <citation type="submission" date="2020-02" db="EMBL/GenBank/DDBJ databases">
        <authorList>
            <person name="Meier V. D."/>
        </authorList>
    </citation>
    <scope>NUCLEOTIDE SEQUENCE</scope>
    <source>
        <strain evidence="2">AVDCRST_MAG11</strain>
    </source>
</reference>
<evidence type="ECO:0000259" key="1">
    <source>
        <dbReference type="Pfam" id="PF08770"/>
    </source>
</evidence>
<dbReference type="AlphaFoldDB" id="A0A6J4L2F4"/>
<protein>
    <recommendedName>
        <fullName evidence="1">Sulphur oxidation protein SoxZ domain-containing protein</fullName>
    </recommendedName>
</protein>
<accession>A0A6J4L2F4</accession>
<dbReference type="InterPro" id="IPR014756">
    <property type="entry name" value="Ig_E-set"/>
</dbReference>
<dbReference type="InterPro" id="IPR030995">
    <property type="entry name" value="SoxZ"/>
</dbReference>
<dbReference type="Gene3D" id="2.60.40.10">
    <property type="entry name" value="Immunoglobulins"/>
    <property type="match status" value="1"/>
</dbReference>